<dbReference type="InterPro" id="IPR011009">
    <property type="entry name" value="Kinase-like_dom_sf"/>
</dbReference>
<dbReference type="EMBL" id="BDIP01002204">
    <property type="protein sequence ID" value="GIQ85906.1"/>
    <property type="molecule type" value="Genomic_DNA"/>
</dbReference>
<dbReference type="Proteomes" id="UP000265618">
    <property type="component" value="Unassembled WGS sequence"/>
</dbReference>
<organism evidence="1 2">
    <name type="scientific">Kipferlia bialata</name>
    <dbReference type="NCBI Taxonomy" id="797122"/>
    <lineage>
        <taxon>Eukaryota</taxon>
        <taxon>Metamonada</taxon>
        <taxon>Carpediemonas-like organisms</taxon>
        <taxon>Kipferlia</taxon>
    </lineage>
</organism>
<evidence type="ECO:0000313" key="1">
    <source>
        <dbReference type="EMBL" id="GIQ85906.1"/>
    </source>
</evidence>
<evidence type="ECO:0000313" key="2">
    <source>
        <dbReference type="Proteomes" id="UP000265618"/>
    </source>
</evidence>
<dbReference type="Gene3D" id="1.10.510.10">
    <property type="entry name" value="Transferase(Phosphotransferase) domain 1"/>
    <property type="match status" value="1"/>
</dbReference>
<dbReference type="AlphaFoldDB" id="A0A9K3CZ38"/>
<evidence type="ECO:0008006" key="3">
    <source>
        <dbReference type="Google" id="ProtNLM"/>
    </source>
</evidence>
<reference evidence="1 2" key="1">
    <citation type="journal article" date="2018" name="PLoS ONE">
        <title>The draft genome of Kipferlia bialata reveals reductive genome evolution in fornicate parasites.</title>
        <authorList>
            <person name="Tanifuji G."/>
            <person name="Takabayashi S."/>
            <person name="Kume K."/>
            <person name="Takagi M."/>
            <person name="Nakayama T."/>
            <person name="Kamikawa R."/>
            <person name="Inagaki Y."/>
            <person name="Hashimoto T."/>
        </authorList>
    </citation>
    <scope>NUCLEOTIDE SEQUENCE [LARGE SCALE GENOMIC DNA]</scope>
    <source>
        <strain evidence="1">NY0173</strain>
    </source>
</reference>
<proteinExistence type="predicted"/>
<comment type="caution">
    <text evidence="1">The sequence shown here is derived from an EMBL/GenBank/DDBJ whole genome shotgun (WGS) entry which is preliminary data.</text>
</comment>
<accession>A0A9K3CZ38</accession>
<keyword evidence="2" id="KW-1185">Reference proteome</keyword>
<name>A0A9K3CZ38_9EUKA</name>
<gene>
    <name evidence="1" type="ORF">KIPB_007655</name>
</gene>
<sequence length="116" mass="12884">MLVSGPPSIKLLRKGQQNQVEEMFRVENGHFLPQHKGSLLEPGTFAPSLPPHPVPRVNAAKKLHDLLEGNVDKGYKRADVSCMAEFLSLCLQIDPSKRASVKALLKHSFITGRFNK</sequence>
<protein>
    <recommendedName>
        <fullName evidence="3">Protein kinase domain-containing protein</fullName>
    </recommendedName>
</protein>
<dbReference type="SUPFAM" id="SSF56112">
    <property type="entry name" value="Protein kinase-like (PK-like)"/>
    <property type="match status" value="1"/>
</dbReference>